<keyword evidence="2" id="KW-1185">Reference proteome</keyword>
<proteinExistence type="predicted"/>
<evidence type="ECO:0000313" key="1">
    <source>
        <dbReference type="EMBL" id="KAJ8683820.1"/>
    </source>
</evidence>
<protein>
    <submittedName>
        <fullName evidence="1">Uncharacterized protein</fullName>
    </submittedName>
</protein>
<organism evidence="1 2">
    <name type="scientific">Eretmocerus hayati</name>
    <dbReference type="NCBI Taxonomy" id="131215"/>
    <lineage>
        <taxon>Eukaryota</taxon>
        <taxon>Metazoa</taxon>
        <taxon>Ecdysozoa</taxon>
        <taxon>Arthropoda</taxon>
        <taxon>Hexapoda</taxon>
        <taxon>Insecta</taxon>
        <taxon>Pterygota</taxon>
        <taxon>Neoptera</taxon>
        <taxon>Endopterygota</taxon>
        <taxon>Hymenoptera</taxon>
        <taxon>Apocrita</taxon>
        <taxon>Proctotrupomorpha</taxon>
        <taxon>Chalcidoidea</taxon>
        <taxon>Aphelinidae</taxon>
        <taxon>Aphelininae</taxon>
        <taxon>Eretmocerus</taxon>
    </lineage>
</organism>
<name>A0ACC2PPV9_9HYME</name>
<gene>
    <name evidence="1" type="ORF">QAD02_019612</name>
</gene>
<dbReference type="EMBL" id="CM056741">
    <property type="protein sequence ID" value="KAJ8683820.1"/>
    <property type="molecule type" value="Genomic_DNA"/>
</dbReference>
<dbReference type="Proteomes" id="UP001239111">
    <property type="component" value="Chromosome 1"/>
</dbReference>
<evidence type="ECO:0000313" key="2">
    <source>
        <dbReference type="Proteomes" id="UP001239111"/>
    </source>
</evidence>
<reference evidence="1" key="1">
    <citation type="submission" date="2023-04" db="EMBL/GenBank/DDBJ databases">
        <title>A chromosome-level genome assembly of the parasitoid wasp Eretmocerus hayati.</title>
        <authorList>
            <person name="Zhong Y."/>
            <person name="Liu S."/>
            <person name="Liu Y."/>
        </authorList>
    </citation>
    <scope>NUCLEOTIDE SEQUENCE</scope>
    <source>
        <strain evidence="1">ZJU_SS_LIU_2023</strain>
    </source>
</reference>
<comment type="caution">
    <text evidence="1">The sequence shown here is derived from an EMBL/GenBank/DDBJ whole genome shotgun (WGS) entry which is preliminary data.</text>
</comment>
<accession>A0ACC2PPV9</accession>
<sequence length="835" mass="93415">MPGCATAADPCNPLTYILRRQIDEKKNYCKKLIDARFANAQNLFRKNLYSHYGCVNAIEFSNQGDLLISGGDDKRVLLWNVEKAIQEHGEPIVMKAQHSSNIFCLGYNNSKTRIFSAGNDDQVIVHDLQTTDVLNFFRHEKPVYGLSVHPQNDHVFASACDDGRILVYDTRGSANSPENFFCVAQHKSPFHSVMFNPVEPNLLATANTKEGVSMWDVRKPLKPVLRYGSEGPAQSCMNVRFNEAGTVLLALRRRLPPVLYAVNSTTHLCQFDHPGYYNSCTMKSCCFAGNNDEYILSGSDDFNLYMWKIPSDDSIKLVDSAHIILRSHRSIVNQVRYNKVNCVFASSGVEKIIKLWSPFQLSDLCTGGLRRDDDTEEKQRRVYTHDEYKNLVLRSGQVNHDYSQQSIDEDQRMMAFFDSLVQREIESWSSEDMPTPLSPSSPENNNHLAHSDSSDSEDAMISDQHSLQCSLGPSSTSPAASKPTERPLESPNRITRLIAKRREKLMRLAALEIGHQVENSLLKKSETSSSASSKSSESNTSKSSSDSEEEYVRSTNNNDIALTHQSRGFKRKIISHTPARKTRIYRKHKNLRSDSSDSDELPDYSASSKNKNQSLDGPQPSTSTGLIPSRRTRYNTLNTKVRPKCSRSSSNSNSSSSSSNRISDCEFPNESNDEHVSDESESDSSDDKEIPLKRRKSTRSIKNKATSKLTELPHRSSNKRQKTNRADTNNRRAHCLKIGVNKECAGENSITPTKNFKNPVSSDSGVASCVSTVEKTNNVSTEEKSASGPCNKSDGSDYERKVRNNACLKIKVDQARLGYKKRVLLPESDSSGSSD</sequence>